<keyword evidence="9" id="KW-1133">Transmembrane helix</keyword>
<evidence type="ECO:0000313" key="11">
    <source>
        <dbReference type="Proteomes" id="UP000466442"/>
    </source>
</evidence>
<organism evidence="10 11">
    <name type="scientific">Apolygus lucorum</name>
    <name type="common">Small green plant bug</name>
    <name type="synonym">Lygocoris lucorum</name>
    <dbReference type="NCBI Taxonomy" id="248454"/>
    <lineage>
        <taxon>Eukaryota</taxon>
        <taxon>Metazoa</taxon>
        <taxon>Ecdysozoa</taxon>
        <taxon>Arthropoda</taxon>
        <taxon>Hexapoda</taxon>
        <taxon>Insecta</taxon>
        <taxon>Pterygota</taxon>
        <taxon>Neoptera</taxon>
        <taxon>Paraneoptera</taxon>
        <taxon>Hemiptera</taxon>
        <taxon>Heteroptera</taxon>
        <taxon>Panheteroptera</taxon>
        <taxon>Cimicomorpha</taxon>
        <taxon>Miridae</taxon>
        <taxon>Mirini</taxon>
        <taxon>Apolygus</taxon>
    </lineage>
</organism>
<dbReference type="GO" id="GO:0007218">
    <property type="term" value="P:neuropeptide signaling pathway"/>
    <property type="evidence" value="ECO:0007669"/>
    <property type="project" value="UniProtKB-KW"/>
</dbReference>
<gene>
    <name evidence="10" type="ORF">GE061_015459</name>
</gene>
<keyword evidence="4" id="KW-0964">Secreted</keyword>
<evidence type="ECO:0000313" key="10">
    <source>
        <dbReference type="EMBL" id="KAF6209710.1"/>
    </source>
</evidence>
<keyword evidence="11" id="KW-1185">Reference proteome</keyword>
<dbReference type="AlphaFoldDB" id="A0A8S9XL14"/>
<comment type="similarity">
    <text evidence="2">Belongs to the corazonin family.</text>
</comment>
<proteinExistence type="inferred from homology"/>
<name>A0A8S9XL14_APOLU</name>
<protein>
    <recommendedName>
        <fullName evidence="3">Pro-corazonin</fullName>
    </recommendedName>
</protein>
<dbReference type="Pfam" id="PF17308">
    <property type="entry name" value="Corazonin"/>
    <property type="match status" value="1"/>
</dbReference>
<dbReference type="InterPro" id="IPR020190">
    <property type="entry name" value="Procorazonin"/>
</dbReference>
<evidence type="ECO:0000256" key="3">
    <source>
        <dbReference type="ARBA" id="ARBA00014144"/>
    </source>
</evidence>
<dbReference type="OrthoDB" id="6436322at2759"/>
<dbReference type="GO" id="GO:0005576">
    <property type="term" value="C:extracellular region"/>
    <property type="evidence" value="ECO:0007669"/>
    <property type="project" value="UniProtKB-SubCell"/>
</dbReference>
<evidence type="ECO:0000256" key="6">
    <source>
        <dbReference type="ARBA" id="ARBA00022815"/>
    </source>
</evidence>
<keyword evidence="6" id="KW-0027">Amidation</keyword>
<evidence type="ECO:0000256" key="1">
    <source>
        <dbReference type="ARBA" id="ARBA00004613"/>
    </source>
</evidence>
<keyword evidence="9" id="KW-0812">Transmembrane</keyword>
<evidence type="ECO:0000256" key="8">
    <source>
        <dbReference type="SAM" id="MobiDB-lite"/>
    </source>
</evidence>
<evidence type="ECO:0000256" key="5">
    <source>
        <dbReference type="ARBA" id="ARBA00022729"/>
    </source>
</evidence>
<keyword evidence="9" id="KW-0472">Membrane</keyword>
<reference evidence="10" key="1">
    <citation type="journal article" date="2021" name="Mol. Ecol. Resour.">
        <title>Apolygus lucorum genome provides insights into omnivorousness and mesophyll feeding.</title>
        <authorList>
            <person name="Liu Y."/>
            <person name="Liu H."/>
            <person name="Wang H."/>
            <person name="Huang T."/>
            <person name="Liu B."/>
            <person name="Yang B."/>
            <person name="Yin L."/>
            <person name="Li B."/>
            <person name="Zhang Y."/>
            <person name="Zhang S."/>
            <person name="Jiang F."/>
            <person name="Zhang X."/>
            <person name="Ren Y."/>
            <person name="Wang B."/>
            <person name="Wang S."/>
            <person name="Lu Y."/>
            <person name="Wu K."/>
            <person name="Fan W."/>
            <person name="Wang G."/>
        </authorList>
    </citation>
    <scope>NUCLEOTIDE SEQUENCE</scope>
    <source>
        <strain evidence="10">12Hb</strain>
    </source>
</reference>
<dbReference type="Proteomes" id="UP000466442">
    <property type="component" value="Unassembled WGS sequence"/>
</dbReference>
<evidence type="ECO:0000256" key="2">
    <source>
        <dbReference type="ARBA" id="ARBA00009635"/>
    </source>
</evidence>
<feature type="transmembrane region" description="Helical" evidence="9">
    <location>
        <begin position="71"/>
        <end position="91"/>
    </location>
</feature>
<accession>A0A8S9XL14</accession>
<comment type="subcellular location">
    <subcellularLocation>
        <location evidence="1">Secreted</location>
    </subcellularLocation>
</comment>
<sequence>MEVMDVKLSRKHGAAPRESGKLSSEKNDLVLFHDFSSDDGGANDSMTTTVSKYLQFNIFEQERRISVEMGLNLMFLALVVCVVSSALGQTFQYSRGWTNGKRSGVSPKDTACELHRIRSLLEGRPLASYFWPCSYRQFPEANGRILSPVEDLSKIPLDATDEQK</sequence>
<comment type="caution">
    <text evidence="10">The sequence shown here is derived from an EMBL/GenBank/DDBJ whole genome shotgun (WGS) entry which is preliminary data.</text>
</comment>
<dbReference type="EMBL" id="WIXP02000006">
    <property type="protein sequence ID" value="KAF6209710.1"/>
    <property type="molecule type" value="Genomic_DNA"/>
</dbReference>
<dbReference type="GO" id="GO:0045823">
    <property type="term" value="P:positive regulation of heart contraction"/>
    <property type="evidence" value="ECO:0007669"/>
    <property type="project" value="InterPro"/>
</dbReference>
<dbReference type="GO" id="GO:0071858">
    <property type="term" value="F:corazonin receptor binding"/>
    <property type="evidence" value="ECO:0007669"/>
    <property type="project" value="InterPro"/>
</dbReference>
<keyword evidence="7" id="KW-0527">Neuropeptide</keyword>
<evidence type="ECO:0000256" key="9">
    <source>
        <dbReference type="SAM" id="Phobius"/>
    </source>
</evidence>
<keyword evidence="5" id="KW-0732">Signal</keyword>
<evidence type="ECO:0000256" key="4">
    <source>
        <dbReference type="ARBA" id="ARBA00022525"/>
    </source>
</evidence>
<feature type="region of interest" description="Disordered" evidence="8">
    <location>
        <begin position="1"/>
        <end position="22"/>
    </location>
</feature>
<evidence type="ECO:0000256" key="7">
    <source>
        <dbReference type="ARBA" id="ARBA00023320"/>
    </source>
</evidence>